<accession>A0ABR2M602</accession>
<dbReference type="EMBL" id="JBBWWR010000012">
    <property type="protein sequence ID" value="KAK8959075.1"/>
    <property type="molecule type" value="Genomic_DNA"/>
</dbReference>
<keyword evidence="2" id="KW-1185">Reference proteome</keyword>
<evidence type="ECO:0000313" key="1">
    <source>
        <dbReference type="EMBL" id="KAK8959075.1"/>
    </source>
</evidence>
<gene>
    <name evidence="1" type="primary">GPA2</name>
    <name evidence="1" type="ORF">KSP40_PGU001477</name>
</gene>
<dbReference type="Proteomes" id="UP001412067">
    <property type="component" value="Unassembled WGS sequence"/>
</dbReference>
<reference evidence="1 2" key="1">
    <citation type="journal article" date="2022" name="Nat. Plants">
        <title>Genomes of leafy and leafless Platanthera orchids illuminate the evolution of mycoheterotrophy.</title>
        <authorList>
            <person name="Li M.H."/>
            <person name="Liu K.W."/>
            <person name="Li Z."/>
            <person name="Lu H.C."/>
            <person name="Ye Q.L."/>
            <person name="Zhang D."/>
            <person name="Wang J.Y."/>
            <person name="Li Y.F."/>
            <person name="Zhong Z.M."/>
            <person name="Liu X."/>
            <person name="Yu X."/>
            <person name="Liu D.K."/>
            <person name="Tu X.D."/>
            <person name="Liu B."/>
            <person name="Hao Y."/>
            <person name="Liao X.Y."/>
            <person name="Jiang Y.T."/>
            <person name="Sun W.H."/>
            <person name="Chen J."/>
            <person name="Chen Y.Q."/>
            <person name="Ai Y."/>
            <person name="Zhai J.W."/>
            <person name="Wu S.S."/>
            <person name="Zhou Z."/>
            <person name="Hsiao Y.Y."/>
            <person name="Wu W.L."/>
            <person name="Chen Y.Y."/>
            <person name="Lin Y.F."/>
            <person name="Hsu J.L."/>
            <person name="Li C.Y."/>
            <person name="Wang Z.W."/>
            <person name="Zhao X."/>
            <person name="Zhong W.Y."/>
            <person name="Ma X.K."/>
            <person name="Ma L."/>
            <person name="Huang J."/>
            <person name="Chen G.Z."/>
            <person name="Huang M.Z."/>
            <person name="Huang L."/>
            <person name="Peng D.H."/>
            <person name="Luo Y.B."/>
            <person name="Zou S.Q."/>
            <person name="Chen S.P."/>
            <person name="Lan S."/>
            <person name="Tsai W.C."/>
            <person name="Van de Peer Y."/>
            <person name="Liu Z.J."/>
        </authorList>
    </citation>
    <scope>NUCLEOTIDE SEQUENCE [LARGE SCALE GENOMIC DNA]</scope>
    <source>
        <strain evidence="1">Lor288</strain>
    </source>
</reference>
<organism evidence="1 2">
    <name type="scientific">Platanthera guangdongensis</name>
    <dbReference type="NCBI Taxonomy" id="2320717"/>
    <lineage>
        <taxon>Eukaryota</taxon>
        <taxon>Viridiplantae</taxon>
        <taxon>Streptophyta</taxon>
        <taxon>Embryophyta</taxon>
        <taxon>Tracheophyta</taxon>
        <taxon>Spermatophyta</taxon>
        <taxon>Magnoliopsida</taxon>
        <taxon>Liliopsida</taxon>
        <taxon>Asparagales</taxon>
        <taxon>Orchidaceae</taxon>
        <taxon>Orchidoideae</taxon>
        <taxon>Orchideae</taxon>
        <taxon>Orchidinae</taxon>
        <taxon>Platanthera</taxon>
    </lineage>
</organism>
<comment type="caution">
    <text evidence="1">The sequence shown here is derived from an EMBL/GenBank/DDBJ whole genome shotgun (WGS) entry which is preliminary data.</text>
</comment>
<protein>
    <submittedName>
        <fullName evidence="1">Guanine nucleotide-binding protein alpha-2 subunit</fullName>
    </submittedName>
</protein>
<proteinExistence type="predicted"/>
<sequence>MLISPPTEIAIYLYTTLICSSKILSFKTLAFFQNMNRECDRVCLHLGPPMLVLDLDEVQSHRGTQSKDPEFKTPHTKSNSLLSIFYIDELKGARGSRNLVADRRAWLEKIQAILPLTLCNLSKRLHLPYQLLYKNLLDSLGKHGDKTLQIPLNVCEWFKDYQPMASGKQEVEHSYDLQTASDEDYHDFAITYFMDKNHRETFMCLPDEKNVKWLRNRFLRRG</sequence>
<name>A0ABR2M602_9ASPA</name>
<evidence type="ECO:0000313" key="2">
    <source>
        <dbReference type="Proteomes" id="UP001412067"/>
    </source>
</evidence>